<evidence type="ECO:0000256" key="1">
    <source>
        <dbReference type="SAM" id="SignalP"/>
    </source>
</evidence>
<dbReference type="EMBL" id="JAFLQZ010000023">
    <property type="protein sequence ID" value="MBO0360766.1"/>
    <property type="molecule type" value="Genomic_DNA"/>
</dbReference>
<dbReference type="Proteomes" id="UP000664144">
    <property type="component" value="Unassembled WGS sequence"/>
</dbReference>
<dbReference type="RefSeq" id="WP_206986679.1">
    <property type="nucleotide sequence ID" value="NZ_JAFLQZ010000023.1"/>
</dbReference>
<keyword evidence="1" id="KW-0732">Signal</keyword>
<evidence type="ECO:0000259" key="2">
    <source>
        <dbReference type="Pfam" id="PF18962"/>
    </source>
</evidence>
<dbReference type="NCBIfam" id="TIGR04183">
    <property type="entry name" value="Por_Secre_tail"/>
    <property type="match status" value="1"/>
</dbReference>
<protein>
    <submittedName>
        <fullName evidence="3">T9SS type A sorting domain-containing protein</fullName>
    </submittedName>
</protein>
<feature type="chain" id="PRO_5036783994" evidence="1">
    <location>
        <begin position="25"/>
        <end position="638"/>
    </location>
</feature>
<dbReference type="AlphaFoldDB" id="A0A939F108"/>
<gene>
    <name evidence="3" type="ORF">J0X19_22590</name>
</gene>
<dbReference type="InterPro" id="IPR026444">
    <property type="entry name" value="Secre_tail"/>
</dbReference>
<comment type="caution">
    <text evidence="3">The sequence shown here is derived from an EMBL/GenBank/DDBJ whole genome shotgun (WGS) entry which is preliminary data.</text>
</comment>
<dbReference type="Pfam" id="PF18962">
    <property type="entry name" value="Por_Secre_tail"/>
    <property type="match status" value="1"/>
</dbReference>
<dbReference type="Gene3D" id="2.60.120.260">
    <property type="entry name" value="Galactose-binding domain-like"/>
    <property type="match status" value="1"/>
</dbReference>
<keyword evidence="4" id="KW-1185">Reference proteome</keyword>
<feature type="domain" description="Secretion system C-terminal sorting" evidence="2">
    <location>
        <begin position="566"/>
        <end position="634"/>
    </location>
</feature>
<organism evidence="3 4">
    <name type="scientific">Hymenobacter telluris</name>
    <dbReference type="NCBI Taxonomy" id="2816474"/>
    <lineage>
        <taxon>Bacteria</taxon>
        <taxon>Pseudomonadati</taxon>
        <taxon>Bacteroidota</taxon>
        <taxon>Cytophagia</taxon>
        <taxon>Cytophagales</taxon>
        <taxon>Hymenobacteraceae</taxon>
        <taxon>Hymenobacter</taxon>
    </lineage>
</organism>
<feature type="signal peptide" evidence="1">
    <location>
        <begin position="1"/>
        <end position="24"/>
    </location>
</feature>
<accession>A0A939F108</accession>
<evidence type="ECO:0000313" key="3">
    <source>
        <dbReference type="EMBL" id="MBO0360766.1"/>
    </source>
</evidence>
<evidence type="ECO:0000313" key="4">
    <source>
        <dbReference type="Proteomes" id="UP000664144"/>
    </source>
</evidence>
<name>A0A939F108_9BACT</name>
<reference evidence="3" key="1">
    <citation type="submission" date="2021-03" db="EMBL/GenBank/DDBJ databases">
        <authorList>
            <person name="Kim M.K."/>
        </authorList>
    </citation>
    <scope>NUCLEOTIDE SEQUENCE</scope>
    <source>
        <strain evidence="3">BT186</strain>
    </source>
</reference>
<sequence>MMSPKILRCLPFLLLSLGPLTGHAQVVGPLTTDPARDLLPAPQPSAAQRGQALALPFFDDFTSPQEGAPKAANWEANGGVLVNNRLAFEPPTRGVATFDGLRKNGLPYGSSGYGSLDTLTSQPIDLSGRTAADQLYLGFFWQLGNINQLQSPSSNSGTRTVNLLLEFKDNAGVWQQVWIAPSNGVRSPFRRKIINITQAQFLHSGFQFRFRANGNVVANTDNWSLDYVRLAPLQPPPPRVVIDTLYQDVAISKPLSSLLARGTAMPVWQYNAAAAPSSQLNAATGTTVNNLDKSGIPTPLLATGAVQERPAGPLAAFPVTAPVTILSNQQQVAVTGNLTSFTIPATANQKTIRHRIALNTSEVDPLTLPNDTISRDTQLADYYAYDDGTAEATYAIAPFDQPGVRYQALRFEVNRADQVRSIRLKLAAVYPLAASRQFTVNIWDANPAANGQPMTTPKASQSYVIPTVLPAGQDFIEITFANPVAVSGTFYAGFGHGSTGALTTNPIQFGYDLNNPVPADGFWQFIGAWSQPSGLFYPTGALMLRPVLNNNILATAPASVAATYALYPNPSADGQVQVQGRYAQAAVLDALGRVVWQQPAVQAGSSTLDLSALPPGMYLVQLTLADRLTVTKRLVLTR</sequence>
<proteinExistence type="predicted"/>